<dbReference type="STRING" id="1576480.XU08_C0005G0036"/>
<comment type="caution">
    <text evidence="2">The sequence shown here is derived from an EMBL/GenBank/DDBJ whole genome shotgun (WGS) entry which is preliminary data.</text>
</comment>
<dbReference type="EMBL" id="LDXK01000005">
    <property type="protein sequence ID" value="KRT67275.1"/>
    <property type="molecule type" value="Genomic_DNA"/>
</dbReference>
<keyword evidence="1" id="KW-1133">Transmembrane helix</keyword>
<feature type="transmembrane region" description="Helical" evidence="1">
    <location>
        <begin position="98"/>
        <end position="122"/>
    </location>
</feature>
<name>A0A0T5ZWY1_UNCKA</name>
<keyword evidence="1" id="KW-0812">Transmembrane</keyword>
<evidence type="ECO:0000313" key="2">
    <source>
        <dbReference type="EMBL" id="KRT67275.1"/>
    </source>
</evidence>
<feature type="transmembrane region" description="Helical" evidence="1">
    <location>
        <begin position="171"/>
        <end position="196"/>
    </location>
</feature>
<protein>
    <recommendedName>
        <fullName evidence="4">Zinc-ribbon domain-containing protein</fullName>
    </recommendedName>
</protein>
<dbReference type="Proteomes" id="UP000051297">
    <property type="component" value="Unassembled WGS sequence"/>
</dbReference>
<organism evidence="2 3">
    <name type="scientific">candidate division WWE3 bacterium CSP1-7</name>
    <dbReference type="NCBI Taxonomy" id="1576480"/>
    <lineage>
        <taxon>Bacteria</taxon>
        <taxon>Katanobacteria</taxon>
    </lineage>
</organism>
<evidence type="ECO:0008006" key="4">
    <source>
        <dbReference type="Google" id="ProtNLM"/>
    </source>
</evidence>
<evidence type="ECO:0000313" key="3">
    <source>
        <dbReference type="Proteomes" id="UP000051297"/>
    </source>
</evidence>
<gene>
    <name evidence="2" type="ORF">XU08_C0005G0036</name>
</gene>
<dbReference type="AlphaFoldDB" id="A0A0T5ZWY1"/>
<reference evidence="2 3" key="1">
    <citation type="submission" date="2015-05" db="EMBL/GenBank/DDBJ databases">
        <title>Critical biogeochemical functions in the subsurface are associated with bacteria from new phyla and little studied lineages.</title>
        <authorList>
            <person name="Hug L.A."/>
            <person name="Thomas B.C."/>
            <person name="Sharon I."/>
            <person name="Brown C.T."/>
            <person name="Sharma R."/>
            <person name="Hettich R.L."/>
            <person name="Wilkins M.J."/>
            <person name="Williams K.H."/>
            <person name="Singh A."/>
            <person name="Banfield J.F."/>
        </authorList>
    </citation>
    <scope>NUCLEOTIDE SEQUENCE [LARGE SCALE GENOMIC DNA]</scope>
    <source>
        <strain evidence="2">CSP1-7</strain>
    </source>
</reference>
<accession>A0A0T5ZWY1</accession>
<keyword evidence="1" id="KW-0472">Membrane</keyword>
<sequence length="200" mass="22142">MSYNYGYLKSRRRQSRKGESMKSCPFCAEEIQDAAVVCRHCGRELVPQTTPEKEALAKSAGVLEQSILNYTNVGWMLVSRTDRMAQLKKPKKFNWGWFLWWLLIGMIAFALPVILYLIYYAAKKDELVTLSINDAGELLVNGGKPATAAITNTVSAPLPSPEQVAKNRRTLLIVLGVLAIVFVVLPTACAIFGAIANSFN</sequence>
<evidence type="ECO:0000256" key="1">
    <source>
        <dbReference type="SAM" id="Phobius"/>
    </source>
</evidence>
<proteinExistence type="predicted"/>